<dbReference type="PRINTS" id="PR00598">
    <property type="entry name" value="HTHMARR"/>
</dbReference>
<dbReference type="Pfam" id="PF01047">
    <property type="entry name" value="MarR"/>
    <property type="match status" value="1"/>
</dbReference>
<dbReference type="InterPro" id="IPR011991">
    <property type="entry name" value="ArsR-like_HTH"/>
</dbReference>
<dbReference type="InterPro" id="IPR039422">
    <property type="entry name" value="MarR/SlyA-like"/>
</dbReference>
<keyword evidence="5" id="KW-1185">Reference proteome</keyword>
<accession>A0AAW7XGP7</accession>
<evidence type="ECO:0000313" key="5">
    <source>
        <dbReference type="Proteomes" id="UP001177341"/>
    </source>
</evidence>
<dbReference type="InterPro" id="IPR036388">
    <property type="entry name" value="WH-like_DNA-bd_sf"/>
</dbReference>
<proteinExistence type="predicted"/>
<dbReference type="PANTHER" id="PTHR33164">
    <property type="entry name" value="TRANSCRIPTIONAL REGULATOR, MARR FAMILY"/>
    <property type="match status" value="1"/>
</dbReference>
<evidence type="ECO:0000313" key="2">
    <source>
        <dbReference type="EMBL" id="MDO6453325.1"/>
    </source>
</evidence>
<evidence type="ECO:0000313" key="4">
    <source>
        <dbReference type="Proteomes" id="UP001169862"/>
    </source>
</evidence>
<organism evidence="2 4">
    <name type="scientific">Neptunomonas phycophila</name>
    <dbReference type="NCBI Taxonomy" id="1572645"/>
    <lineage>
        <taxon>Bacteria</taxon>
        <taxon>Pseudomonadati</taxon>
        <taxon>Pseudomonadota</taxon>
        <taxon>Gammaproteobacteria</taxon>
        <taxon>Oceanospirillales</taxon>
        <taxon>Oceanospirillaceae</taxon>
        <taxon>Neptunomonas</taxon>
    </lineage>
</organism>
<comment type="caution">
    <text evidence="2">The sequence shown here is derived from an EMBL/GenBank/DDBJ whole genome shotgun (WGS) entry which is preliminary data.</text>
</comment>
<dbReference type="GO" id="GO:0006950">
    <property type="term" value="P:response to stress"/>
    <property type="evidence" value="ECO:0007669"/>
    <property type="project" value="TreeGrafter"/>
</dbReference>
<dbReference type="GO" id="GO:0003700">
    <property type="term" value="F:DNA-binding transcription factor activity"/>
    <property type="evidence" value="ECO:0007669"/>
    <property type="project" value="InterPro"/>
</dbReference>
<feature type="domain" description="HTH marR-type" evidence="1">
    <location>
        <begin position="4"/>
        <end position="136"/>
    </location>
</feature>
<dbReference type="Gene3D" id="1.10.10.10">
    <property type="entry name" value="Winged helix-like DNA-binding domain superfamily/Winged helix DNA-binding domain"/>
    <property type="match status" value="1"/>
</dbReference>
<dbReference type="CDD" id="cd00090">
    <property type="entry name" value="HTH_ARSR"/>
    <property type="match status" value="1"/>
</dbReference>
<name>A0AAW7XGP7_9GAMM</name>
<evidence type="ECO:0000313" key="3">
    <source>
        <dbReference type="EMBL" id="MDP2522534.1"/>
    </source>
</evidence>
<dbReference type="AlphaFoldDB" id="A0AAW7XGP7"/>
<dbReference type="Proteomes" id="UP001177341">
    <property type="component" value="Unassembled WGS sequence"/>
</dbReference>
<reference evidence="2" key="1">
    <citation type="submission" date="2023-07" db="EMBL/GenBank/DDBJ databases">
        <title>Genome content predicts the carbon catabolic preferences of heterotrophic bacteria.</title>
        <authorList>
            <person name="Gralka M."/>
        </authorList>
    </citation>
    <scope>NUCLEOTIDE SEQUENCE</scope>
    <source>
        <strain evidence="3">5G01</strain>
        <strain evidence="2">I2M16</strain>
    </source>
</reference>
<dbReference type="InterPro" id="IPR036390">
    <property type="entry name" value="WH_DNA-bd_sf"/>
</dbReference>
<dbReference type="SUPFAM" id="SSF46785">
    <property type="entry name" value="Winged helix' DNA-binding domain"/>
    <property type="match status" value="1"/>
</dbReference>
<dbReference type="PROSITE" id="PS50995">
    <property type="entry name" value="HTH_MARR_2"/>
    <property type="match status" value="1"/>
</dbReference>
<protein>
    <submittedName>
        <fullName evidence="2">MarR family transcriptional regulator</fullName>
    </submittedName>
</protein>
<dbReference type="GeneID" id="89457896"/>
<dbReference type="EMBL" id="JAUOPG010000004">
    <property type="protein sequence ID" value="MDO6453325.1"/>
    <property type="molecule type" value="Genomic_DNA"/>
</dbReference>
<dbReference type="PANTHER" id="PTHR33164:SF89">
    <property type="entry name" value="MARR FAMILY REGULATORY PROTEIN"/>
    <property type="match status" value="1"/>
</dbReference>
<dbReference type="RefSeq" id="WP_075173348.1">
    <property type="nucleotide sequence ID" value="NZ_CP041336.1"/>
</dbReference>
<dbReference type="SMART" id="SM00347">
    <property type="entry name" value="HTH_MARR"/>
    <property type="match status" value="1"/>
</dbReference>
<evidence type="ECO:0000259" key="1">
    <source>
        <dbReference type="PROSITE" id="PS50995"/>
    </source>
</evidence>
<dbReference type="EMBL" id="JAUYVO010000004">
    <property type="protein sequence ID" value="MDP2522534.1"/>
    <property type="molecule type" value="Genomic_DNA"/>
</dbReference>
<sequence length="160" mass="18217">MEKSLQALMILRQIIRATEIQEKNISRSTGLTLPQLMVLQTLRERSPMTTGDLARHLNVAQATVTSILDRLEKKQLILRERGKEDKRKMWVQLTDSGLELLKSAPTTQQDRFTQQFDDMHDWEQSMAIASLERIAALLDADHIDAAPVLNIGRLDREDGA</sequence>
<dbReference type="Proteomes" id="UP001169862">
    <property type="component" value="Unassembled WGS sequence"/>
</dbReference>
<dbReference type="InterPro" id="IPR000835">
    <property type="entry name" value="HTH_MarR-typ"/>
</dbReference>
<gene>
    <name evidence="2" type="ORF">Q4490_07085</name>
    <name evidence="3" type="ORF">Q8W30_08095</name>
</gene>